<dbReference type="RefSeq" id="WP_010745173.1">
    <property type="nucleotide sequence ID" value="NZ_BTSP01000002.1"/>
</dbReference>
<gene>
    <name evidence="4" type="ORF">P7D78_07650</name>
</gene>
<feature type="domain" description="LysM" evidence="3">
    <location>
        <begin position="75"/>
        <end position="117"/>
    </location>
</feature>
<dbReference type="GeneID" id="67041263"/>
<dbReference type="PANTHER" id="PTHR19269">
    <property type="entry name" value="TROPOMYOSIN"/>
    <property type="match status" value="1"/>
</dbReference>
<dbReference type="Pfam" id="PF01476">
    <property type="entry name" value="LysM"/>
    <property type="match status" value="1"/>
</dbReference>
<dbReference type="Gene3D" id="1.10.287.1490">
    <property type="match status" value="1"/>
</dbReference>
<evidence type="ECO:0000256" key="2">
    <source>
        <dbReference type="SAM" id="MobiDB-lite"/>
    </source>
</evidence>
<feature type="region of interest" description="Disordered" evidence="2">
    <location>
        <begin position="130"/>
        <end position="225"/>
    </location>
</feature>
<feature type="compositionally biased region" description="Basic and acidic residues" evidence="2">
    <location>
        <begin position="194"/>
        <end position="225"/>
    </location>
</feature>
<protein>
    <submittedName>
        <fullName evidence="4">LysM peptidoglycan-binding domain-containing protein</fullName>
    </submittedName>
</protein>
<feature type="compositionally biased region" description="Polar residues" evidence="2">
    <location>
        <begin position="151"/>
        <end position="190"/>
    </location>
</feature>
<dbReference type="Proteomes" id="UP001249240">
    <property type="component" value="Unassembled WGS sequence"/>
</dbReference>
<proteinExistence type="predicted"/>
<dbReference type="AlphaFoldDB" id="A0AAW8SZ65"/>
<organism evidence="4 5">
    <name type="scientific">Enterococcus raffinosus</name>
    <dbReference type="NCBI Taxonomy" id="71452"/>
    <lineage>
        <taxon>Bacteria</taxon>
        <taxon>Bacillati</taxon>
        <taxon>Bacillota</taxon>
        <taxon>Bacilli</taxon>
        <taxon>Lactobacillales</taxon>
        <taxon>Enterococcaceae</taxon>
        <taxon>Enterococcus</taxon>
    </lineage>
</organism>
<dbReference type="EMBL" id="JARPXM010000006">
    <property type="protein sequence ID" value="MDT2537994.1"/>
    <property type="molecule type" value="Genomic_DNA"/>
</dbReference>
<reference evidence="4" key="1">
    <citation type="submission" date="2023-03" db="EMBL/GenBank/DDBJ databases">
        <authorList>
            <person name="Shen W."/>
            <person name="Cai J."/>
        </authorList>
    </citation>
    <scope>NUCLEOTIDE SEQUENCE</scope>
    <source>
        <strain evidence="4">B646-2</strain>
    </source>
</reference>
<keyword evidence="1" id="KW-0175">Coiled coil</keyword>
<evidence type="ECO:0000259" key="3">
    <source>
        <dbReference type="Pfam" id="PF01476"/>
    </source>
</evidence>
<name>A0AAW8SZ65_9ENTE</name>
<feature type="compositionally biased region" description="Low complexity" evidence="2">
    <location>
        <begin position="482"/>
        <end position="493"/>
    </location>
</feature>
<accession>A0AAW8SZ65</accession>
<dbReference type="InterPro" id="IPR018392">
    <property type="entry name" value="LysM"/>
</dbReference>
<comment type="caution">
    <text evidence="4">The sequence shown here is derived from an EMBL/GenBank/DDBJ whole genome shotgun (WGS) entry which is preliminary data.</text>
</comment>
<evidence type="ECO:0000313" key="5">
    <source>
        <dbReference type="Proteomes" id="UP001249240"/>
    </source>
</evidence>
<feature type="coiled-coil region" evidence="1">
    <location>
        <begin position="324"/>
        <end position="379"/>
    </location>
</feature>
<feature type="region of interest" description="Disordered" evidence="2">
    <location>
        <begin position="479"/>
        <end position="510"/>
    </location>
</feature>
<evidence type="ECO:0000256" key="1">
    <source>
        <dbReference type="SAM" id="Coils"/>
    </source>
</evidence>
<sequence length="896" mass="98252">MKKTSKNRIRDHVEEKYRAKMYRVWKQTFAKGLPLLVLLLGCTLFFCPDNARGTVWQANSIETIRTKLKAGQNSYTFEEGDTFYNIGLAVNVKWQTLMALNGFEEGSQYTVPVGTTITFDGSKITVTDQNGSVISEKELGEEDKLDPSKPFANQPSDTDKQAAQVSGTENKTTTAKRAVQTTGVNEQAKQTEAPIDKKQAEKEKQAAEAAKEQAEKERQEAERLKQAAEQKLTEALNKENSLSYAELQTKQAAATAKVTEAQAKYDGLTAQLTGVEQKVLAATTAQQAAQVALTTAQGTISQATTNYGNAQQRVIEVSGQISVLQSQAGEDANIQAQLAQLQQQLSTAQGELDTYGSQLAAAQQAVAEAQAAYDAAATALNAAIAEKAAIEAAIGQAQTTLVAAQQELANLPSLSTAATSDEAKKIQAELAQYSKRISTLDKKIIELASKIQTLNERIVELDQLIEGITTVANKVEADGKEANNSASEANQNADKANDTADEVENNLPHIPTNEDKFVTVMIDEAGNVLTDTEGYVKVFESEPVKTVETLANGDTITTYTTTVTYHKIVNTDEEVTINIDEAGNVLTSLEGYFKIHESEPVKTIEILVNGDTITTYTTTVTYHKIQNENKFVIKNVDEAGIELTDLTGYEKVSESEPVKSVEELANGDTITTYTTTVTYKKVSTKDPIIEAIKPANDPVIKAIREQVETDDTRVTLEQADQLVNVAFSKEVAKHFEKLVQEEQEKYGETKINNTKDEAAYREIAERAVEVMYKFNHARPTNLASEETYVVDREVGSEKMGFWSENISQTSVRKSEVNDDSVLMAQLIAQRMFNQYIESEREAGRAGDYVNGGHYMNIIQSGHSDMVLAVFIVEDEEDPGYYRISTTVSTGFVSIVK</sequence>
<evidence type="ECO:0000313" key="4">
    <source>
        <dbReference type="EMBL" id="MDT2537994.1"/>
    </source>
</evidence>